<protein>
    <submittedName>
        <fullName evidence="2">Uncharacterized protein</fullName>
    </submittedName>
</protein>
<reference evidence="2 3" key="1">
    <citation type="journal article" date="2015" name="Genome Biol. Evol.">
        <title>Comparative Genomics of a Bacterivorous Green Alga Reveals Evolutionary Causalities and Consequences of Phago-Mixotrophic Mode of Nutrition.</title>
        <authorList>
            <person name="Burns J.A."/>
            <person name="Paasch A."/>
            <person name="Narechania A."/>
            <person name="Kim E."/>
        </authorList>
    </citation>
    <scope>NUCLEOTIDE SEQUENCE [LARGE SCALE GENOMIC DNA]</scope>
    <source>
        <strain evidence="2 3">PLY_AMNH</strain>
    </source>
</reference>
<organism evidence="2 3">
    <name type="scientific">Cymbomonas tetramitiformis</name>
    <dbReference type="NCBI Taxonomy" id="36881"/>
    <lineage>
        <taxon>Eukaryota</taxon>
        <taxon>Viridiplantae</taxon>
        <taxon>Chlorophyta</taxon>
        <taxon>Pyramimonadophyceae</taxon>
        <taxon>Pyramimonadales</taxon>
        <taxon>Pyramimonadaceae</taxon>
        <taxon>Cymbomonas</taxon>
    </lineage>
</organism>
<sequence>MAALSLATQQVDLKGGGVIVAAAVIANWFESVLGASIQGDVEFLTNDVINMIQITVAAGVAMGLYSGIGAVFV</sequence>
<dbReference type="Proteomes" id="UP001190700">
    <property type="component" value="Unassembled WGS sequence"/>
</dbReference>
<feature type="transmembrane region" description="Helical" evidence="1">
    <location>
        <begin position="12"/>
        <end position="29"/>
    </location>
</feature>
<keyword evidence="1" id="KW-1133">Transmembrane helix</keyword>
<evidence type="ECO:0000256" key="1">
    <source>
        <dbReference type="SAM" id="Phobius"/>
    </source>
</evidence>
<dbReference type="AlphaFoldDB" id="A0AAE0GQA3"/>
<keyword evidence="1" id="KW-0812">Transmembrane</keyword>
<keyword evidence="3" id="KW-1185">Reference proteome</keyword>
<name>A0AAE0GQA3_9CHLO</name>
<evidence type="ECO:0000313" key="2">
    <source>
        <dbReference type="EMBL" id="KAK3282238.1"/>
    </source>
</evidence>
<dbReference type="EMBL" id="LGRX02003429">
    <property type="protein sequence ID" value="KAK3282238.1"/>
    <property type="molecule type" value="Genomic_DNA"/>
</dbReference>
<keyword evidence="1" id="KW-0472">Membrane</keyword>
<accession>A0AAE0GQA3</accession>
<feature type="transmembrane region" description="Helical" evidence="1">
    <location>
        <begin position="49"/>
        <end position="72"/>
    </location>
</feature>
<proteinExistence type="predicted"/>
<gene>
    <name evidence="2" type="ORF">CYMTET_10011</name>
</gene>
<evidence type="ECO:0000313" key="3">
    <source>
        <dbReference type="Proteomes" id="UP001190700"/>
    </source>
</evidence>
<comment type="caution">
    <text evidence="2">The sequence shown here is derived from an EMBL/GenBank/DDBJ whole genome shotgun (WGS) entry which is preliminary data.</text>
</comment>